<dbReference type="EMBL" id="CP002691">
    <property type="protein sequence ID" value="AEE51403.1"/>
    <property type="molecule type" value="Genomic_DNA"/>
</dbReference>
<evidence type="ECO:0000313" key="1">
    <source>
        <dbReference type="EMBL" id="AEE51403.1"/>
    </source>
</evidence>
<dbReference type="Proteomes" id="UP000008461">
    <property type="component" value="Chromosome"/>
</dbReference>
<evidence type="ECO:0000313" key="2">
    <source>
        <dbReference type="Proteomes" id="UP000008461"/>
    </source>
</evidence>
<dbReference type="AlphaFoldDB" id="F4KXP2"/>
<reference evidence="1 2" key="1">
    <citation type="journal article" date="2011" name="Stand. Genomic Sci.">
        <title>Complete genome sequence of Haliscomenobacter hydrossis type strain (O).</title>
        <authorList>
            <consortium name="US DOE Joint Genome Institute (JGI-PGF)"/>
            <person name="Daligault H."/>
            <person name="Lapidus A."/>
            <person name="Zeytun A."/>
            <person name="Nolan M."/>
            <person name="Lucas S."/>
            <person name="Del Rio T.G."/>
            <person name="Tice H."/>
            <person name="Cheng J.F."/>
            <person name="Tapia R."/>
            <person name="Han C."/>
            <person name="Goodwin L."/>
            <person name="Pitluck S."/>
            <person name="Liolios K."/>
            <person name="Pagani I."/>
            <person name="Ivanova N."/>
            <person name="Huntemann M."/>
            <person name="Mavromatis K."/>
            <person name="Mikhailova N."/>
            <person name="Pati A."/>
            <person name="Chen A."/>
            <person name="Palaniappan K."/>
            <person name="Land M."/>
            <person name="Hauser L."/>
            <person name="Brambilla E.M."/>
            <person name="Rohde M."/>
            <person name="Verbarg S."/>
            <person name="Goker M."/>
            <person name="Bristow J."/>
            <person name="Eisen J.A."/>
            <person name="Markowitz V."/>
            <person name="Hugenholtz P."/>
            <person name="Kyrpides N.C."/>
            <person name="Klenk H.P."/>
            <person name="Woyke T."/>
        </authorList>
    </citation>
    <scope>NUCLEOTIDE SEQUENCE [LARGE SCALE GENOMIC DNA]</scope>
    <source>
        <strain evidence="2">ATCC 27775 / DSM 1100 / LMG 10767 / O</strain>
    </source>
</reference>
<sequence>MMRYLTLLHAAMLIGYLTCPELEAQNKPVDFLPEGSYKVMGFNTTPLLVQLIPFNRSDPRVVGPYYVNWRSYMQNARGLKGFKISLGIDLSDANGEAVQAFLNFRLGFEGYRKISPRWGYTRGFSVMFSAGDFNTPGTKQDDNVFFGFGPHWGVDFFVSPKVSLSVETALVFGTASPQDFGVGGGPRFEFIPPVALNLNFWAPKRERRIIK</sequence>
<gene>
    <name evidence="1" type="ordered locus">Halhy_3548</name>
</gene>
<accession>F4KXP2</accession>
<dbReference type="KEGG" id="hhy:Halhy_3548"/>
<dbReference type="STRING" id="760192.Halhy_3548"/>
<proteinExistence type="predicted"/>
<organism evidence="1 2">
    <name type="scientific">Haliscomenobacter hydrossis (strain ATCC 27775 / DSM 1100 / LMG 10767 / O)</name>
    <dbReference type="NCBI Taxonomy" id="760192"/>
    <lineage>
        <taxon>Bacteria</taxon>
        <taxon>Pseudomonadati</taxon>
        <taxon>Bacteroidota</taxon>
        <taxon>Saprospiria</taxon>
        <taxon>Saprospirales</taxon>
        <taxon>Haliscomenobacteraceae</taxon>
        <taxon>Haliscomenobacter</taxon>
    </lineage>
</organism>
<keyword evidence="2" id="KW-1185">Reference proteome</keyword>
<protein>
    <submittedName>
        <fullName evidence="1">Uncharacterized protein</fullName>
    </submittedName>
</protein>
<dbReference type="HOGENOM" id="CLU_1303443_0_0_10"/>
<name>F4KXP2_HALH1</name>
<dbReference type="RefSeq" id="WP_013765943.1">
    <property type="nucleotide sequence ID" value="NC_015510.1"/>
</dbReference>
<reference key="2">
    <citation type="submission" date="2011-04" db="EMBL/GenBank/DDBJ databases">
        <title>Complete sequence of chromosome of Haliscomenobacter hydrossis DSM 1100.</title>
        <authorList>
            <consortium name="US DOE Joint Genome Institute (JGI-PGF)"/>
            <person name="Lucas S."/>
            <person name="Han J."/>
            <person name="Lapidus A."/>
            <person name="Bruce D."/>
            <person name="Goodwin L."/>
            <person name="Pitluck S."/>
            <person name="Peters L."/>
            <person name="Kyrpides N."/>
            <person name="Mavromatis K."/>
            <person name="Ivanova N."/>
            <person name="Ovchinnikova G."/>
            <person name="Pagani I."/>
            <person name="Daligault H."/>
            <person name="Detter J.C."/>
            <person name="Han C."/>
            <person name="Land M."/>
            <person name="Hauser L."/>
            <person name="Markowitz V."/>
            <person name="Cheng J.-F."/>
            <person name="Hugenholtz P."/>
            <person name="Woyke T."/>
            <person name="Wu D."/>
            <person name="Verbarg S."/>
            <person name="Frueling A."/>
            <person name="Brambilla E."/>
            <person name="Klenk H.-P."/>
            <person name="Eisen J.A."/>
        </authorList>
    </citation>
    <scope>NUCLEOTIDE SEQUENCE</scope>
    <source>
        <strain>DSM 1100</strain>
    </source>
</reference>
<dbReference type="OrthoDB" id="9785326at2"/>